<evidence type="ECO:0000313" key="2">
    <source>
        <dbReference type="Proteomes" id="UP000215367"/>
    </source>
</evidence>
<dbReference type="AlphaFoldDB" id="A0A235HGE9"/>
<accession>A0A235HGE9</accession>
<comment type="caution">
    <text evidence="1">The sequence shown here is derived from an EMBL/GenBank/DDBJ whole genome shotgun (WGS) entry which is preliminary data.</text>
</comment>
<proteinExistence type="predicted"/>
<keyword evidence="1" id="KW-0614">Plasmid</keyword>
<dbReference type="RefSeq" id="WP_094302765.1">
    <property type="nucleotide sequence ID" value="NZ_NOWT01000005.1"/>
</dbReference>
<protein>
    <submittedName>
        <fullName evidence="1">Uncharacterized protein</fullName>
    </submittedName>
</protein>
<evidence type="ECO:0000313" key="1">
    <source>
        <dbReference type="EMBL" id="OYD84889.1"/>
    </source>
</evidence>
<dbReference type="EMBL" id="NOWT01000005">
    <property type="protein sequence ID" value="OYD84889.1"/>
    <property type="molecule type" value="Genomic_DNA"/>
</dbReference>
<reference evidence="1 2" key="1">
    <citation type="submission" date="2017-07" db="EMBL/GenBank/DDBJ databases">
        <title>Whole genome sequence of Azospirillum brasilense 2A1, a potential biofertilizer strain.</title>
        <authorList>
            <person name="Fontana C.A."/>
            <person name="Toffoli L.M."/>
            <person name="Salazar S.M."/>
            <person name="Puglisi E."/>
            <person name="Pedraza R."/>
            <person name="Bassi D."/>
            <person name="Cocconcelli P.S."/>
        </authorList>
    </citation>
    <scope>NUCLEOTIDE SEQUENCE [LARGE SCALE GENOMIC DNA]</scope>
    <source>
        <strain evidence="1 2">2A1</strain>
        <plasmid evidence="1">unnamed</plasmid>
    </source>
</reference>
<geneLocation type="plasmid" evidence="1">
    <name>unnamed</name>
</geneLocation>
<gene>
    <name evidence="1" type="ORF">CHT98_08275</name>
</gene>
<dbReference type="Proteomes" id="UP000215367">
    <property type="component" value="Unassembled WGS sequence"/>
</dbReference>
<organism evidence="1 2">
    <name type="scientific">Azospirillum brasilense</name>
    <dbReference type="NCBI Taxonomy" id="192"/>
    <lineage>
        <taxon>Bacteria</taxon>
        <taxon>Pseudomonadati</taxon>
        <taxon>Pseudomonadota</taxon>
        <taxon>Alphaproteobacteria</taxon>
        <taxon>Rhodospirillales</taxon>
        <taxon>Azospirillaceae</taxon>
        <taxon>Azospirillum</taxon>
    </lineage>
</organism>
<name>A0A235HGE9_AZOBR</name>
<sequence length="61" mass="6591">MVIDMPVLGERWTGRAGASTLYSDGIGAERLCRTRDGLRLARTRRFGGDCHIDLVIEGAAG</sequence>